<proteinExistence type="predicted"/>
<dbReference type="CDD" id="cd01650">
    <property type="entry name" value="RT_nLTR_like"/>
    <property type="match status" value="1"/>
</dbReference>
<dbReference type="InterPro" id="IPR043502">
    <property type="entry name" value="DNA/RNA_pol_sf"/>
</dbReference>
<dbReference type="InterPro" id="IPR041266">
    <property type="entry name" value="EDS1_EP"/>
</dbReference>
<dbReference type="PROSITE" id="PS50878">
    <property type="entry name" value="RT_POL"/>
    <property type="match status" value="1"/>
</dbReference>
<sequence>MAILSLGENLGIETEVIKNAWKLAEKAHSSNDPYKIERSRGSSEPIIISAFSGSWSVNDWFVGEAFGETKINLDLFPSLRSIGNDEHAKVNKAFQQKFIDKISSNPNFLNELVLRVCMGIMRFGFVSVVYESLRENWARYFIHFVMRYDIVPRIFLAPLSSIKHEFQPVLEFLKTNSNNAPWEALAFYTNVMRNASSVASHAACKLMGNTNLLLETVTSFIELSPYKPFGTYVFCTGNGKLVVLSNPDAVLQLLFYSLQLCSDAERTDVAHRSLQEHLGYKNELKESLEMINEVCLDHHTDQLGQLPLSADSTGSDIATNTALNDLGLSTRARLCLRAAGELEKRKLENKKSIDDKKPDIEKAMKELQENYRVYCEHHNIGCYDAFKLQKNSEDFQANVKRLELAGIWDEIIEMLKKYELPDAFEGQRDWVDLGTKYRRLVEPLDIANYYRHLKNEDTGAYMNRGRPKRYKFTQRWLEHARRTPAGSSGESWVWAEVEELRIKTNSTGGFEQMDLKQWNVNEFGNVHFKQQKLLWSLHEMETLGERRALSEVENSERTRMISDLEMNTYLEEICWWQKLRVKWLKEGDKNSKYFHTVANSHRRHNSIRQLSINGVLSTDQDAIKAEISGFYQQLYIEDTTCRPLLDGLAFSSISPDRGFLVGKTVRGGRNLQSGKQHECLNATFLSLIPKKANAVEVKDYRPISLVGSVYKILAKVLANRLSMVLVAVISPSQNAFIQGRQIMDWVLIANECLDTRLKDDLPGVICKLDVEKAYDHVNWNFLLYLLERCGFPLKCPEGFFGSSRGLRQGDSLSPLLFVIVMEALNDTLIFSDTNPAHIFNLRLLFTWFEAISGLRINFNKSEMAPVGVVAELENLAAILGCKTVQLPITYLGLPLGANFKSKSIWDPIIEKMEREGKKFHLINCHQVCQPLKSGGLGFQNIRLFNRALMGKWLWRYGNEKDALWRSVIFSKYGNLQGDWTTREVNGPNGVSLWKHIRKDWGHFARHLHFEVGDGSKTRFWSDIWCGTCSLNDGFPELYRLVRNKEAFVMDHLHYHNERVSWVLNFTRHVQDWELEAVSSFLSSLFEFSSRPWGG</sequence>
<dbReference type="PANTHER" id="PTHR47090:SF2">
    <property type="entry name" value="PROTEIN EDS1-RELATED"/>
    <property type="match status" value="1"/>
</dbReference>
<reference evidence="2" key="1">
    <citation type="submission" date="2018-02" db="EMBL/GenBank/DDBJ databases">
        <authorList>
            <person name="Cohen D.B."/>
            <person name="Kent A.D."/>
        </authorList>
    </citation>
    <scope>NUCLEOTIDE SEQUENCE</scope>
</reference>
<gene>
    <name evidence="2" type="ORF">FSB_LOCUS19510</name>
</gene>
<protein>
    <recommendedName>
        <fullName evidence="1">Reverse transcriptase domain-containing protein</fullName>
    </recommendedName>
</protein>
<name>A0A2N9FWK9_FAGSY</name>
<dbReference type="InterPro" id="IPR044214">
    <property type="entry name" value="EDS1-like"/>
</dbReference>
<dbReference type="GO" id="GO:0006952">
    <property type="term" value="P:defense response"/>
    <property type="evidence" value="ECO:0007669"/>
    <property type="project" value="InterPro"/>
</dbReference>
<dbReference type="Pfam" id="PF18117">
    <property type="entry name" value="EDS1_EP"/>
    <property type="match status" value="1"/>
</dbReference>
<evidence type="ECO:0000259" key="1">
    <source>
        <dbReference type="PROSITE" id="PS50878"/>
    </source>
</evidence>
<dbReference type="EMBL" id="OIVN01001237">
    <property type="protein sequence ID" value="SPC91628.1"/>
    <property type="molecule type" value="Genomic_DNA"/>
</dbReference>
<dbReference type="InterPro" id="IPR000477">
    <property type="entry name" value="RT_dom"/>
</dbReference>
<dbReference type="PANTHER" id="PTHR47090">
    <property type="entry name" value="PROTEIN EDS1-RELATED"/>
    <property type="match status" value="1"/>
</dbReference>
<accession>A0A2N9FWK9</accession>
<evidence type="ECO:0000313" key="2">
    <source>
        <dbReference type="EMBL" id="SPC91628.1"/>
    </source>
</evidence>
<feature type="domain" description="Reverse transcriptase" evidence="1">
    <location>
        <begin position="669"/>
        <end position="895"/>
    </location>
</feature>
<dbReference type="SUPFAM" id="SSF56672">
    <property type="entry name" value="DNA/RNA polymerases"/>
    <property type="match status" value="1"/>
</dbReference>
<dbReference type="Pfam" id="PF00078">
    <property type="entry name" value="RVT_1"/>
    <property type="match status" value="1"/>
</dbReference>
<organism evidence="2">
    <name type="scientific">Fagus sylvatica</name>
    <name type="common">Beechnut</name>
    <dbReference type="NCBI Taxonomy" id="28930"/>
    <lineage>
        <taxon>Eukaryota</taxon>
        <taxon>Viridiplantae</taxon>
        <taxon>Streptophyta</taxon>
        <taxon>Embryophyta</taxon>
        <taxon>Tracheophyta</taxon>
        <taxon>Spermatophyta</taxon>
        <taxon>Magnoliopsida</taxon>
        <taxon>eudicotyledons</taxon>
        <taxon>Gunneridae</taxon>
        <taxon>Pentapetalae</taxon>
        <taxon>rosids</taxon>
        <taxon>fabids</taxon>
        <taxon>Fagales</taxon>
        <taxon>Fagaceae</taxon>
        <taxon>Fagus</taxon>
    </lineage>
</organism>
<dbReference type="AlphaFoldDB" id="A0A2N9FWK9"/>